<dbReference type="Gene3D" id="3.30.70.270">
    <property type="match status" value="2"/>
</dbReference>
<proteinExistence type="predicted"/>
<evidence type="ECO:0000259" key="1">
    <source>
        <dbReference type="PROSITE" id="PS50878"/>
    </source>
</evidence>
<evidence type="ECO:0000313" key="4">
    <source>
        <dbReference type="Proteomes" id="UP001175271"/>
    </source>
</evidence>
<dbReference type="SUPFAM" id="SSF53098">
    <property type="entry name" value="Ribonuclease H-like"/>
    <property type="match status" value="1"/>
</dbReference>
<dbReference type="PROSITE" id="PS50878">
    <property type="entry name" value="RT_POL"/>
    <property type="match status" value="1"/>
</dbReference>
<dbReference type="Proteomes" id="UP001175271">
    <property type="component" value="Unassembled WGS sequence"/>
</dbReference>
<name>A0AA39LP31_9BILA</name>
<dbReference type="EMBL" id="JAUCMV010000004">
    <property type="protein sequence ID" value="KAK0404343.1"/>
    <property type="molecule type" value="Genomic_DNA"/>
</dbReference>
<dbReference type="Gene3D" id="3.30.420.10">
    <property type="entry name" value="Ribonuclease H-like superfamily/Ribonuclease H"/>
    <property type="match status" value="1"/>
</dbReference>
<keyword evidence="4" id="KW-1185">Reference proteome</keyword>
<dbReference type="PROSITE" id="PS50994">
    <property type="entry name" value="INTEGRASE"/>
    <property type="match status" value="1"/>
</dbReference>
<dbReference type="InterPro" id="IPR050951">
    <property type="entry name" value="Retrovirus_Pol_polyprotein"/>
</dbReference>
<dbReference type="PANTHER" id="PTHR37984">
    <property type="entry name" value="PROTEIN CBG26694"/>
    <property type="match status" value="1"/>
</dbReference>
<dbReference type="CDD" id="cd01647">
    <property type="entry name" value="RT_LTR"/>
    <property type="match status" value="1"/>
</dbReference>
<dbReference type="InterPro" id="IPR036397">
    <property type="entry name" value="RNaseH_sf"/>
</dbReference>
<dbReference type="FunFam" id="3.30.70.270:FF:000003">
    <property type="entry name" value="Transposon Ty3-G Gag-Pol polyprotein"/>
    <property type="match status" value="1"/>
</dbReference>
<gene>
    <name evidence="3" type="ORF">QR680_017408</name>
</gene>
<evidence type="ECO:0008006" key="5">
    <source>
        <dbReference type="Google" id="ProtNLM"/>
    </source>
</evidence>
<evidence type="ECO:0000313" key="3">
    <source>
        <dbReference type="EMBL" id="KAK0404343.1"/>
    </source>
</evidence>
<dbReference type="PANTHER" id="PTHR37984:SF5">
    <property type="entry name" value="PROTEIN NYNRIN-LIKE"/>
    <property type="match status" value="1"/>
</dbReference>
<dbReference type="GO" id="GO:0015074">
    <property type="term" value="P:DNA integration"/>
    <property type="evidence" value="ECO:0007669"/>
    <property type="project" value="InterPro"/>
</dbReference>
<accession>A0AA39LP31</accession>
<dbReference type="InterPro" id="IPR000477">
    <property type="entry name" value="RT_dom"/>
</dbReference>
<organism evidence="3 4">
    <name type="scientific">Steinernema hermaphroditum</name>
    <dbReference type="NCBI Taxonomy" id="289476"/>
    <lineage>
        <taxon>Eukaryota</taxon>
        <taxon>Metazoa</taxon>
        <taxon>Ecdysozoa</taxon>
        <taxon>Nematoda</taxon>
        <taxon>Chromadorea</taxon>
        <taxon>Rhabditida</taxon>
        <taxon>Tylenchina</taxon>
        <taxon>Panagrolaimomorpha</taxon>
        <taxon>Strongyloidoidea</taxon>
        <taxon>Steinernematidae</taxon>
        <taxon>Steinernema</taxon>
    </lineage>
</organism>
<protein>
    <recommendedName>
        <fullName evidence="5">Integrase catalytic domain-containing protein</fullName>
    </recommendedName>
</protein>
<dbReference type="InterPro" id="IPR001584">
    <property type="entry name" value="Integrase_cat-core"/>
</dbReference>
<dbReference type="Pfam" id="PF00078">
    <property type="entry name" value="RVT_1"/>
    <property type="match status" value="1"/>
</dbReference>
<dbReference type="Gene3D" id="3.10.10.10">
    <property type="entry name" value="HIV Type 1 Reverse Transcriptase, subunit A, domain 1"/>
    <property type="match status" value="1"/>
</dbReference>
<dbReference type="GO" id="GO:0003676">
    <property type="term" value="F:nucleic acid binding"/>
    <property type="evidence" value="ECO:0007669"/>
    <property type="project" value="InterPro"/>
</dbReference>
<evidence type="ECO:0000259" key="2">
    <source>
        <dbReference type="PROSITE" id="PS50994"/>
    </source>
</evidence>
<feature type="domain" description="Reverse transcriptase" evidence="1">
    <location>
        <begin position="1"/>
        <end position="104"/>
    </location>
</feature>
<reference evidence="3" key="1">
    <citation type="submission" date="2023-06" db="EMBL/GenBank/DDBJ databases">
        <title>Genomic analysis of the entomopathogenic nematode Steinernema hermaphroditum.</title>
        <authorList>
            <person name="Schwarz E.M."/>
            <person name="Heppert J.K."/>
            <person name="Baniya A."/>
            <person name="Schwartz H.T."/>
            <person name="Tan C.-H."/>
            <person name="Antoshechkin I."/>
            <person name="Sternberg P.W."/>
            <person name="Goodrich-Blair H."/>
            <person name="Dillman A.R."/>
        </authorList>
    </citation>
    <scope>NUCLEOTIDE SEQUENCE</scope>
    <source>
        <strain evidence="3">PS9179</strain>
        <tissue evidence="3">Whole animal</tissue>
    </source>
</reference>
<dbReference type="GO" id="GO:0042575">
    <property type="term" value="C:DNA polymerase complex"/>
    <property type="evidence" value="ECO:0007669"/>
    <property type="project" value="UniProtKB-ARBA"/>
</dbReference>
<dbReference type="InterPro" id="IPR043128">
    <property type="entry name" value="Rev_trsase/Diguanyl_cyclase"/>
</dbReference>
<dbReference type="InterPro" id="IPR043502">
    <property type="entry name" value="DNA/RNA_pol_sf"/>
</dbReference>
<dbReference type="InterPro" id="IPR012337">
    <property type="entry name" value="RNaseH-like_sf"/>
</dbReference>
<feature type="domain" description="Integrase catalytic" evidence="2">
    <location>
        <begin position="182"/>
        <end position="291"/>
    </location>
</feature>
<dbReference type="Pfam" id="PF00665">
    <property type="entry name" value="rve"/>
    <property type="match status" value="1"/>
</dbReference>
<sequence length="291" mass="32734">MEADSIEKTAFSSPSGLYEFTVMSFGLTNAVATFQRFIESLFHDMLDQFVFVYIDDILVASESWEEHTEHLRLVLTRISEAGLRLIAKKCQFARQEVPFLGHLLTTDGVCNPDKVAPIRDCPTPNTVTELQRFLGLASYNRKFTFPDYKAAESDEKRRTDCEKICKEYEVCGLKRTARNTTQPLEPIVSSRAMEVVCIDLLKIGPSRNGNLYIAVMIDHVSKYLVATPIPDKSAATVAKAITTDWILQFGPPTRIHSDQGTEFCNSILDFLCESFGIIRSTTSAYHPQRGD</sequence>
<dbReference type="AlphaFoldDB" id="A0AA39LP31"/>
<comment type="caution">
    <text evidence="3">The sequence shown here is derived from an EMBL/GenBank/DDBJ whole genome shotgun (WGS) entry which is preliminary data.</text>
</comment>
<dbReference type="SUPFAM" id="SSF56672">
    <property type="entry name" value="DNA/RNA polymerases"/>
    <property type="match status" value="1"/>
</dbReference>